<dbReference type="Gene3D" id="3.40.50.720">
    <property type="entry name" value="NAD(P)-binding Rossmann-like Domain"/>
    <property type="match status" value="1"/>
</dbReference>
<dbReference type="InterPro" id="IPR005097">
    <property type="entry name" value="Sacchrp_dh_NADP-bd"/>
</dbReference>
<dbReference type="AlphaFoldDB" id="A0AAU7X3B4"/>
<dbReference type="InterPro" id="IPR036291">
    <property type="entry name" value="NAD(P)-bd_dom_sf"/>
</dbReference>
<dbReference type="PANTHER" id="PTHR43796">
    <property type="entry name" value="CARBOXYNORSPERMIDINE SYNTHASE"/>
    <property type="match status" value="1"/>
</dbReference>
<name>A0AAU7X3B4_9PSED</name>
<gene>
    <name evidence="2" type="ORF">ABCR88_14900</name>
</gene>
<evidence type="ECO:0000313" key="2">
    <source>
        <dbReference type="EMBL" id="XBY27059.1"/>
    </source>
</evidence>
<dbReference type="PROSITE" id="PS51257">
    <property type="entry name" value="PROKAR_LIPOPROTEIN"/>
    <property type="match status" value="1"/>
</dbReference>
<organism evidence="2">
    <name type="scientific">Pseudomonas sp. W17</name>
    <dbReference type="NCBI Taxonomy" id="3144407"/>
    <lineage>
        <taxon>Bacteria</taxon>
        <taxon>Pseudomonadati</taxon>
        <taxon>Pseudomonadota</taxon>
        <taxon>Gammaproteobacteria</taxon>
        <taxon>Pseudomonadales</taxon>
        <taxon>Pseudomonadaceae</taxon>
        <taxon>Pseudomonas</taxon>
    </lineage>
</organism>
<protein>
    <submittedName>
        <fullName evidence="2">Saccharopine dehydrogenase NADP-binding domain-containing protein</fullName>
    </submittedName>
</protein>
<feature type="domain" description="Saccharopine dehydrogenase NADP binding" evidence="1">
    <location>
        <begin position="17"/>
        <end position="113"/>
    </location>
</feature>
<reference evidence="2" key="1">
    <citation type="submission" date="2024-06" db="EMBL/GenBank/DDBJ databases">
        <authorList>
            <person name="Wu L."/>
        </authorList>
    </citation>
    <scope>NUCLEOTIDE SEQUENCE</scope>
    <source>
        <strain evidence="2">W17</strain>
    </source>
</reference>
<dbReference type="Pfam" id="PF03435">
    <property type="entry name" value="Sacchrp_dh_NADP"/>
    <property type="match status" value="1"/>
</dbReference>
<accession>A0AAU7X3B4</accession>
<proteinExistence type="predicted"/>
<dbReference type="EMBL" id="CP158490">
    <property type="protein sequence ID" value="XBY27059.1"/>
    <property type="molecule type" value="Genomic_DNA"/>
</dbReference>
<evidence type="ECO:0000259" key="1">
    <source>
        <dbReference type="Pfam" id="PF03435"/>
    </source>
</evidence>
<dbReference type="SUPFAM" id="SSF51735">
    <property type="entry name" value="NAD(P)-binding Rossmann-fold domains"/>
    <property type="match status" value="1"/>
</dbReference>
<dbReference type="PANTHER" id="PTHR43796:SF2">
    <property type="entry name" value="CARBOXYNORSPERMIDINE SYNTHASE"/>
    <property type="match status" value="1"/>
</dbReference>
<sequence>MQSEIDRNTASVTPLSVLVVGGYGVVGTQACNLLSQRHPRLKIWVGGRSLVKAERIAQGIKNASAILIDVDNSDPLASLATMPDAIVVAVNDTNDRLLLSAVKRGVAIVDIARWLERIHDAQEVLAGQPLRAPVVLSSGWMAGVASVTAAAFRRLPQPAQQIDIDILFATGDRAGPDSVVGFIDAHHPFTIWSNGERRLVQAMSDGRPVQFSNNQSANCRRVDSPDQMTLVRTGNALGVSTRMAFDNSLMTFIFAKVVRSGLWARLSRNTRIKMLYNPGSGASHEFVITIKEEDTQRILVKHKLGQTHLTAIGTVTQVERLLGLNGRSRPPTGISYPEQADDIHAYIDALRSMGVEIKEV</sequence>
<dbReference type="RefSeq" id="WP_236184326.1">
    <property type="nucleotide sequence ID" value="NZ_CP158490.1"/>
</dbReference>